<reference evidence="5" key="1">
    <citation type="journal article" date="2016" name="Proc. Natl. Acad. Sci. U.S.A.">
        <title>Comparative genomics of biotechnologically important yeasts.</title>
        <authorList>
            <person name="Riley R."/>
            <person name="Haridas S."/>
            <person name="Wolfe K.H."/>
            <person name="Lopes M.R."/>
            <person name="Hittinger C.T."/>
            <person name="Goeker M."/>
            <person name="Salamov A.A."/>
            <person name="Wisecaver J.H."/>
            <person name="Long T.M."/>
            <person name="Calvey C.H."/>
            <person name="Aerts A.L."/>
            <person name="Barry K.W."/>
            <person name="Choi C."/>
            <person name="Clum A."/>
            <person name="Coughlan A.Y."/>
            <person name="Deshpande S."/>
            <person name="Douglass A.P."/>
            <person name="Hanson S.J."/>
            <person name="Klenk H.-P."/>
            <person name="LaButti K.M."/>
            <person name="Lapidus A."/>
            <person name="Lindquist E.A."/>
            <person name="Lipzen A.M."/>
            <person name="Meier-Kolthoff J.P."/>
            <person name="Ohm R.A."/>
            <person name="Otillar R.P."/>
            <person name="Pangilinan J.L."/>
            <person name="Peng Y."/>
            <person name="Rokas A."/>
            <person name="Rosa C.A."/>
            <person name="Scheuner C."/>
            <person name="Sibirny A.A."/>
            <person name="Slot J.C."/>
            <person name="Stielow J.B."/>
            <person name="Sun H."/>
            <person name="Kurtzman C.P."/>
            <person name="Blackwell M."/>
            <person name="Grigoriev I.V."/>
            <person name="Jeffries T.W."/>
        </authorList>
    </citation>
    <scope>NUCLEOTIDE SEQUENCE [LARGE SCALE GENOMIC DNA]</scope>
    <source>
        <strain evidence="5">NRRL Y-1626</strain>
    </source>
</reference>
<dbReference type="SUPFAM" id="SSF53681">
    <property type="entry name" value="Aspartate/glutamate racemase"/>
    <property type="match status" value="2"/>
</dbReference>
<comment type="similarity">
    <text evidence="1">Belongs to the aspartate/glutamate racemases family.</text>
</comment>
<name>A0A1B7TAR8_9ASCO</name>
<dbReference type="GO" id="GO:0047661">
    <property type="term" value="F:amino-acid racemase activity"/>
    <property type="evidence" value="ECO:0007669"/>
    <property type="project" value="InterPro"/>
</dbReference>
<dbReference type="Gene3D" id="3.40.50.1860">
    <property type="match status" value="2"/>
</dbReference>
<dbReference type="NCBIfam" id="TIGR00035">
    <property type="entry name" value="asp_race"/>
    <property type="match status" value="1"/>
</dbReference>
<feature type="chain" id="PRO_5008598687" evidence="3">
    <location>
        <begin position="17"/>
        <end position="234"/>
    </location>
</feature>
<organism evidence="4 5">
    <name type="scientific">Hanseniaspora valbyensis NRRL Y-1626</name>
    <dbReference type="NCBI Taxonomy" id="766949"/>
    <lineage>
        <taxon>Eukaryota</taxon>
        <taxon>Fungi</taxon>
        <taxon>Dikarya</taxon>
        <taxon>Ascomycota</taxon>
        <taxon>Saccharomycotina</taxon>
        <taxon>Saccharomycetes</taxon>
        <taxon>Saccharomycodales</taxon>
        <taxon>Saccharomycodaceae</taxon>
        <taxon>Hanseniaspora</taxon>
    </lineage>
</organism>
<keyword evidence="5" id="KW-1185">Reference proteome</keyword>
<evidence type="ECO:0000256" key="2">
    <source>
        <dbReference type="ARBA" id="ARBA00023235"/>
    </source>
</evidence>
<dbReference type="InterPro" id="IPR001920">
    <property type="entry name" value="Asp/Glu_race"/>
</dbReference>
<dbReference type="InterPro" id="IPR004380">
    <property type="entry name" value="Asp_race"/>
</dbReference>
<sequence>MAVTFGVLAGMGVLTTAPFVDMLISSCQKLYGAKHDKDYPEMHIISLPAPFNLEGKSNDDLVIETLVRGIKNLVKVEVNFIVVPCNTAHCYYKEMKEAANGIPILHIADVSVMNFKKDNKNVAILATEYTLNAGFYQQKLIQSGKNVIESKFLRETTTELILTIKSRGFEDIVVKKLWEKIISWAIEFKVDALLIGCTDISPLIKNEKYPFDIVDTAKSLANAAILEYIKFKKN</sequence>
<keyword evidence="3" id="KW-0732">Signal</keyword>
<dbReference type="EMBL" id="LXPE01000040">
    <property type="protein sequence ID" value="OBA25832.1"/>
    <property type="molecule type" value="Genomic_DNA"/>
</dbReference>
<evidence type="ECO:0000313" key="4">
    <source>
        <dbReference type="EMBL" id="OBA25832.1"/>
    </source>
</evidence>
<keyword evidence="2" id="KW-0413">Isomerase</keyword>
<evidence type="ECO:0000256" key="1">
    <source>
        <dbReference type="ARBA" id="ARBA00007847"/>
    </source>
</evidence>
<protein>
    <submittedName>
        <fullName evidence="4">Aspartate racemase</fullName>
    </submittedName>
</protein>
<proteinExistence type="inferred from homology"/>
<evidence type="ECO:0000256" key="3">
    <source>
        <dbReference type="SAM" id="SignalP"/>
    </source>
</evidence>
<dbReference type="OrthoDB" id="187836at2759"/>
<dbReference type="Pfam" id="PF01177">
    <property type="entry name" value="Asp_Glu_race"/>
    <property type="match status" value="1"/>
</dbReference>
<gene>
    <name evidence="4" type="ORF">HANVADRAFT_100741</name>
</gene>
<dbReference type="AlphaFoldDB" id="A0A1B7TAR8"/>
<dbReference type="InterPro" id="IPR015942">
    <property type="entry name" value="Asp/Glu/hydantoin_racemase"/>
</dbReference>
<dbReference type="Proteomes" id="UP000092321">
    <property type="component" value="Unassembled WGS sequence"/>
</dbReference>
<comment type="caution">
    <text evidence="4">The sequence shown here is derived from an EMBL/GenBank/DDBJ whole genome shotgun (WGS) entry which is preliminary data.</text>
</comment>
<accession>A0A1B7TAR8</accession>
<dbReference type="PANTHER" id="PTHR21198">
    <property type="entry name" value="GLUTAMATE RACEMASE"/>
    <property type="match status" value="1"/>
</dbReference>
<dbReference type="PANTHER" id="PTHR21198:SF7">
    <property type="entry name" value="ASPARTATE-GLUTAMATE RACEMASE FAMILY"/>
    <property type="match status" value="1"/>
</dbReference>
<feature type="signal peptide" evidence="3">
    <location>
        <begin position="1"/>
        <end position="16"/>
    </location>
</feature>
<evidence type="ECO:0000313" key="5">
    <source>
        <dbReference type="Proteomes" id="UP000092321"/>
    </source>
</evidence>